<dbReference type="PANTHER" id="PTHR37804">
    <property type="entry name" value="CDAA REGULATORY PROTEIN CDAR"/>
    <property type="match status" value="1"/>
</dbReference>
<evidence type="ECO:0000313" key="2">
    <source>
        <dbReference type="Proteomes" id="UP000199427"/>
    </source>
</evidence>
<dbReference type="EMBL" id="FOES01000011">
    <property type="protein sequence ID" value="SEQ34735.1"/>
    <property type="molecule type" value="Genomic_DNA"/>
</dbReference>
<proteinExistence type="predicted"/>
<dbReference type="Pfam" id="PF07949">
    <property type="entry name" value="YbbR"/>
    <property type="match status" value="3"/>
</dbReference>
<dbReference type="RefSeq" id="WP_091773359.1">
    <property type="nucleotide sequence ID" value="NZ_FOES01000011.1"/>
</dbReference>
<dbReference type="Gene3D" id="2.170.120.30">
    <property type="match status" value="2"/>
</dbReference>
<dbReference type="InterPro" id="IPR012505">
    <property type="entry name" value="YbbR"/>
</dbReference>
<accession>A0A1H9FA63</accession>
<organism evidence="1 2">
    <name type="scientific">Piscibacillus halophilus</name>
    <dbReference type="NCBI Taxonomy" id="571933"/>
    <lineage>
        <taxon>Bacteria</taxon>
        <taxon>Bacillati</taxon>
        <taxon>Bacillota</taxon>
        <taxon>Bacilli</taxon>
        <taxon>Bacillales</taxon>
        <taxon>Bacillaceae</taxon>
        <taxon>Piscibacillus</taxon>
    </lineage>
</organism>
<dbReference type="STRING" id="571933.SAMN05216362_11177"/>
<dbReference type="AlphaFoldDB" id="A0A1H9FA63"/>
<dbReference type="PANTHER" id="PTHR37804:SF1">
    <property type="entry name" value="CDAA REGULATORY PROTEIN CDAR"/>
    <property type="match status" value="1"/>
</dbReference>
<dbReference type="Proteomes" id="UP000199427">
    <property type="component" value="Unassembled WGS sequence"/>
</dbReference>
<gene>
    <name evidence="1" type="ORF">SAMN05216362_11177</name>
</gene>
<dbReference type="OrthoDB" id="2960905at2"/>
<keyword evidence="2" id="KW-1185">Reference proteome</keyword>
<reference evidence="1 2" key="1">
    <citation type="submission" date="2016-10" db="EMBL/GenBank/DDBJ databases">
        <authorList>
            <person name="de Groot N.N."/>
        </authorList>
    </citation>
    <scope>NUCLEOTIDE SEQUENCE [LARGE SCALE GENOMIC DNA]</scope>
    <source>
        <strain evidence="1 2">DSM 21633</strain>
    </source>
</reference>
<dbReference type="InterPro" id="IPR053154">
    <property type="entry name" value="c-di-AMP_regulator"/>
</dbReference>
<evidence type="ECO:0000313" key="1">
    <source>
        <dbReference type="EMBL" id="SEQ34735.1"/>
    </source>
</evidence>
<name>A0A1H9FA63_9BACI</name>
<sequence length="412" mass="46147">MDKWIKSPWFTRIVSLFLALLLYSTVTLDDNTSQTEEPFLFPNGSTETETMENVPLQVDLEEERYVVRGVPETVEVTVEGPVSVVTQAVRQRNFDIFINLNGLEPGTHEVDVQHEGMSSQLSVFIQPQTVEVTIEERSSVTLPVEIEFVGRNGTELSEVFASPPTIGPSEVEITGPKSEIDRIGIVKAIVDFNDITEDGNSRNIPVKVYDPQGNELNVFISPSTVNVEADVSISDKRLPISTETTGELSEDLVLEDINVTPATATMYGPEDTLNGIDQIDPIVIDLSEIRETTTIEHELDVPSGIRKVEPETISVDVEVAEAEERELTDLEIQVDNLMEGKDITFIDPEEREIDVTFIGKEEDLEELSEEDIRVWIDVSETIEGEVYKSIEIDAPDGIRWRTDTEQVRVRIQ</sequence>
<dbReference type="Gene3D" id="2.170.120.40">
    <property type="entry name" value="YbbR-like domain"/>
    <property type="match status" value="2"/>
</dbReference>
<protein>
    <submittedName>
        <fullName evidence="1">YbbR domain-containing protein</fullName>
    </submittedName>
</protein>